<dbReference type="Pfam" id="PF20029">
    <property type="entry name" value="DUF6436"/>
    <property type="match status" value="1"/>
</dbReference>
<dbReference type="SUPFAM" id="SSF52833">
    <property type="entry name" value="Thioredoxin-like"/>
    <property type="match status" value="1"/>
</dbReference>
<feature type="domain" description="DUF6436" evidence="1">
    <location>
        <begin position="56"/>
        <end position="191"/>
    </location>
</feature>
<organism evidence="2 3">
    <name type="scientific">Dinghuibacter silviterrae</name>
    <dbReference type="NCBI Taxonomy" id="1539049"/>
    <lineage>
        <taxon>Bacteria</taxon>
        <taxon>Pseudomonadati</taxon>
        <taxon>Bacteroidota</taxon>
        <taxon>Chitinophagia</taxon>
        <taxon>Chitinophagales</taxon>
        <taxon>Chitinophagaceae</taxon>
        <taxon>Dinghuibacter</taxon>
    </lineage>
</organism>
<proteinExistence type="predicted"/>
<sequence length="198" mass="22609">MKKALIVLWLLIIFGCIGYIFWYTDWKYSLPTPVPKDYHAVAAGAYVALDGKLRVAHDKPVFIHFFNPDCPCSRFNIPYFKSLEKKYRDKIAFAIVVLNNRAYTAGQIQDKFDMDIPVSFDSSIAAACGVYSTPQAVLLDADRHLYYRGNYNKSRYCTDTRTNFAQMAIDSLFHNSYRPVFSAYALKAYGCQLPACTQ</sequence>
<evidence type="ECO:0000313" key="2">
    <source>
        <dbReference type="EMBL" id="TDW95938.1"/>
    </source>
</evidence>
<name>A0A4R8DF68_9BACT</name>
<dbReference type="InterPro" id="IPR036249">
    <property type="entry name" value="Thioredoxin-like_sf"/>
</dbReference>
<comment type="caution">
    <text evidence="2">The sequence shown here is derived from an EMBL/GenBank/DDBJ whole genome shotgun (WGS) entry which is preliminary data.</text>
</comment>
<accession>A0A4R8DF68</accession>
<keyword evidence="2" id="KW-0413">Isomerase</keyword>
<dbReference type="PROSITE" id="PS51257">
    <property type="entry name" value="PROKAR_LIPOPROTEIN"/>
    <property type="match status" value="1"/>
</dbReference>
<keyword evidence="3" id="KW-1185">Reference proteome</keyword>
<dbReference type="Gene3D" id="3.40.30.10">
    <property type="entry name" value="Glutaredoxin"/>
    <property type="match status" value="1"/>
</dbReference>
<reference evidence="2 3" key="1">
    <citation type="submission" date="2019-03" db="EMBL/GenBank/DDBJ databases">
        <title>Genomic Encyclopedia of Type Strains, Phase IV (KMG-IV): sequencing the most valuable type-strain genomes for metagenomic binning, comparative biology and taxonomic classification.</title>
        <authorList>
            <person name="Goeker M."/>
        </authorList>
    </citation>
    <scope>NUCLEOTIDE SEQUENCE [LARGE SCALE GENOMIC DNA]</scope>
    <source>
        <strain evidence="2 3">DSM 100059</strain>
    </source>
</reference>
<dbReference type="RefSeq" id="WP_133995756.1">
    <property type="nucleotide sequence ID" value="NZ_SODV01000002.1"/>
</dbReference>
<dbReference type="Proteomes" id="UP000294498">
    <property type="component" value="Unassembled WGS sequence"/>
</dbReference>
<dbReference type="EMBL" id="SODV01000002">
    <property type="protein sequence ID" value="TDW95938.1"/>
    <property type="molecule type" value="Genomic_DNA"/>
</dbReference>
<evidence type="ECO:0000313" key="3">
    <source>
        <dbReference type="Proteomes" id="UP000294498"/>
    </source>
</evidence>
<evidence type="ECO:0000259" key="1">
    <source>
        <dbReference type="Pfam" id="PF20029"/>
    </source>
</evidence>
<gene>
    <name evidence="2" type="ORF">EDB95_3759</name>
</gene>
<dbReference type="GO" id="GO:0016853">
    <property type="term" value="F:isomerase activity"/>
    <property type="evidence" value="ECO:0007669"/>
    <property type="project" value="UniProtKB-KW"/>
</dbReference>
<dbReference type="AlphaFoldDB" id="A0A4R8DF68"/>
<protein>
    <submittedName>
        <fullName evidence="2">Thiol-disulfide isomerase/thioredoxin</fullName>
    </submittedName>
</protein>
<dbReference type="InterPro" id="IPR045494">
    <property type="entry name" value="DUF6436"/>
</dbReference>
<dbReference type="OrthoDB" id="8897581at2"/>